<feature type="domain" description="RanBD1" evidence="4">
    <location>
        <begin position="610"/>
        <end position="789"/>
    </location>
</feature>
<keyword evidence="2" id="KW-0539">Nucleus</keyword>
<feature type="compositionally biased region" description="Basic and acidic residues" evidence="3">
    <location>
        <begin position="358"/>
        <end position="370"/>
    </location>
</feature>
<evidence type="ECO:0000256" key="3">
    <source>
        <dbReference type="SAM" id="MobiDB-lite"/>
    </source>
</evidence>
<feature type="compositionally biased region" description="Polar residues" evidence="3">
    <location>
        <begin position="578"/>
        <end position="587"/>
    </location>
</feature>
<dbReference type="PANTHER" id="PTHR23138">
    <property type="entry name" value="RAN BINDING PROTEIN"/>
    <property type="match status" value="1"/>
</dbReference>
<feature type="compositionally biased region" description="Polar residues" evidence="3">
    <location>
        <begin position="15"/>
        <end position="35"/>
    </location>
</feature>
<feature type="region of interest" description="Disordered" evidence="3">
    <location>
        <begin position="569"/>
        <end position="640"/>
    </location>
</feature>
<feature type="compositionally biased region" description="Basic and acidic residues" evidence="3">
    <location>
        <begin position="126"/>
        <end position="141"/>
    </location>
</feature>
<evidence type="ECO:0000313" key="5">
    <source>
        <dbReference type="EMBL" id="ODH41442.1"/>
    </source>
</evidence>
<feature type="compositionally biased region" description="Basic and acidic residues" evidence="3">
    <location>
        <begin position="693"/>
        <end position="709"/>
    </location>
</feature>
<dbReference type="Pfam" id="PF00638">
    <property type="entry name" value="Ran_BP1"/>
    <property type="match status" value="1"/>
</dbReference>
<comment type="caution">
    <text evidence="5">The sequence shown here is derived from an EMBL/GenBank/DDBJ whole genome shotgun (WGS) entry which is preliminary data.</text>
</comment>
<dbReference type="Proteomes" id="UP000242814">
    <property type="component" value="Unassembled WGS sequence"/>
</dbReference>
<feature type="region of interest" description="Disordered" evidence="3">
    <location>
        <begin position="673"/>
        <end position="715"/>
    </location>
</feature>
<dbReference type="SMART" id="SM00160">
    <property type="entry name" value="RanBD"/>
    <property type="match status" value="1"/>
</dbReference>
<gene>
    <name evidence="5" type="ORF">ACO22_01404</name>
</gene>
<feature type="region of interest" description="Disordered" evidence="3">
    <location>
        <begin position="490"/>
        <end position="524"/>
    </location>
</feature>
<feature type="compositionally biased region" description="Basic and acidic residues" evidence="3">
    <location>
        <begin position="37"/>
        <end position="53"/>
    </location>
</feature>
<feature type="compositionally biased region" description="Polar residues" evidence="3">
    <location>
        <begin position="71"/>
        <end position="103"/>
    </location>
</feature>
<feature type="compositionally biased region" description="Polar residues" evidence="3">
    <location>
        <begin position="435"/>
        <end position="455"/>
    </location>
</feature>
<dbReference type="InterPro" id="IPR000156">
    <property type="entry name" value="Ran_bind_dom"/>
</dbReference>
<feature type="compositionally biased region" description="Basic and acidic residues" evidence="3">
    <location>
        <begin position="291"/>
        <end position="318"/>
    </location>
</feature>
<evidence type="ECO:0000259" key="4">
    <source>
        <dbReference type="PROSITE" id="PS50196"/>
    </source>
</evidence>
<dbReference type="SUPFAM" id="SSF50729">
    <property type="entry name" value="PH domain-like"/>
    <property type="match status" value="1"/>
</dbReference>
<organism evidence="5 6">
    <name type="scientific">Paracoccidioides brasiliensis</name>
    <dbReference type="NCBI Taxonomy" id="121759"/>
    <lineage>
        <taxon>Eukaryota</taxon>
        <taxon>Fungi</taxon>
        <taxon>Dikarya</taxon>
        <taxon>Ascomycota</taxon>
        <taxon>Pezizomycotina</taxon>
        <taxon>Eurotiomycetes</taxon>
        <taxon>Eurotiomycetidae</taxon>
        <taxon>Onygenales</taxon>
        <taxon>Ajellomycetaceae</taxon>
        <taxon>Paracoccidioides</taxon>
    </lineage>
</organism>
<dbReference type="InterPro" id="IPR045255">
    <property type="entry name" value="RanBP1-like"/>
</dbReference>
<name>A0A1D2JLN8_PARBR</name>
<dbReference type="InterPro" id="IPR011993">
    <property type="entry name" value="PH-like_dom_sf"/>
</dbReference>
<reference evidence="5 6" key="1">
    <citation type="submission" date="2016-06" db="EMBL/GenBank/DDBJ databases">
        <authorList>
            <person name="Kjaerup R.B."/>
            <person name="Dalgaard T.S."/>
            <person name="Juul-Madsen H.R."/>
        </authorList>
    </citation>
    <scope>NUCLEOTIDE SEQUENCE [LARGE SCALE GENOMIC DNA]</scope>
    <source>
        <strain evidence="5 6">Pb300</strain>
    </source>
</reference>
<feature type="compositionally biased region" description="Basic and acidic residues" evidence="3">
    <location>
        <begin position="178"/>
        <end position="213"/>
    </location>
</feature>
<feature type="compositionally biased region" description="Polar residues" evidence="3">
    <location>
        <begin position="231"/>
        <end position="250"/>
    </location>
</feature>
<dbReference type="PANTHER" id="PTHR23138:SF142">
    <property type="entry name" value="RAN-BINDING PROTEIN 3B-RELATED"/>
    <property type="match status" value="1"/>
</dbReference>
<dbReference type="EMBL" id="LZYO01000033">
    <property type="protein sequence ID" value="ODH41442.1"/>
    <property type="molecule type" value="Genomic_DNA"/>
</dbReference>
<feature type="compositionally biased region" description="Acidic residues" evidence="3">
    <location>
        <begin position="596"/>
        <end position="608"/>
    </location>
</feature>
<dbReference type="AlphaFoldDB" id="A0A1D2JLN8"/>
<evidence type="ECO:0000313" key="6">
    <source>
        <dbReference type="Proteomes" id="UP000242814"/>
    </source>
</evidence>
<accession>A0A1D2JLN8</accession>
<feature type="compositionally biased region" description="Basic and acidic residues" evidence="3">
    <location>
        <begin position="274"/>
        <end position="283"/>
    </location>
</feature>
<sequence>MDAHHLNGVLIGKTASKSPSASIDTEPCSTASDTTEPMDKHPRDSFQGTRDKSPMLQPESPAESDVAPLSDSGNTEASKSDNVFPPSTNIQPTTPLQGTPNGLSPSQEEKSESESELEEQIFFFQSHDHQQQQQRLLKENSTDNSNVEKALSNPDQGPAPMNRDTEPTSDNDAAELSEGTKFHEAEQEEIKYPVSDRPKDGAGERPVRQKLKETSIAGVARADLPQDHVMASQTAPVSGADNVSDTSSSDGRGRLRRKRSLENVNRDDEDDDASGERGVDDVGHRRKRSRDSKAEDESEKHESSERKLAAAETQDKADTNAMDSPANEVGLRTPTEHLKSVGTDAVNKILSPKKKRGRDQFDTDLVKSDNVDETAEEGAALASNGDPVDKFKGTSINRTVKGEPEKKRHRDDSQDRSSQVDSDLVPKKITPPNPFSNISAVSPFASIQPSATSEPTPKDESKVKKPPITSASAFASSALAAFAGSERSPFGTLGASATSTSPFKPASTVEPMAGKGTAAPSSSSFAASPFAAAAGASPFSAFGGGGAGFGKSAFASGFGAAAPRLGGGLTSFAAPAGSSGTLESTAKQKILGAASSDDEEGEEEGEGGDEGKPAFEGLEEEKGDERFHEQQTETGEEGEDTIFSCRGKLFHFDGKEWKERGVGLFKVNVWEPATRSSSDGDSKESEEDEEKAEAEGEGERAAAAEDHTTPKKKTARLLMRADGVWRVILNIPVFKGMKAGDPTGARPSGKQVHFAGFEEGRSVPFLFRTGNDDVAKELYVTIRELQESL</sequence>
<feature type="compositionally biased region" description="Basic and acidic residues" evidence="3">
    <location>
        <begin position="400"/>
        <end position="415"/>
    </location>
</feature>
<dbReference type="GO" id="GO:0005634">
    <property type="term" value="C:nucleus"/>
    <property type="evidence" value="ECO:0007669"/>
    <property type="project" value="UniProtKB-SubCell"/>
</dbReference>
<dbReference type="Gene3D" id="2.30.29.30">
    <property type="entry name" value="Pleckstrin-homology domain (PH domain)/Phosphotyrosine-binding domain (PTB)"/>
    <property type="match status" value="1"/>
</dbReference>
<dbReference type="PROSITE" id="PS50196">
    <property type="entry name" value="RANBD1"/>
    <property type="match status" value="1"/>
</dbReference>
<protein>
    <recommendedName>
        <fullName evidence="4">RanBD1 domain-containing protein</fullName>
    </recommendedName>
</protein>
<dbReference type="VEuPathDB" id="FungiDB:PABG_07687"/>
<proteinExistence type="predicted"/>
<comment type="subcellular location">
    <subcellularLocation>
        <location evidence="1">Nucleus</location>
    </subcellularLocation>
</comment>
<feature type="region of interest" description="Disordered" evidence="3">
    <location>
        <begin position="1"/>
        <end position="467"/>
    </location>
</feature>
<dbReference type="VEuPathDB" id="FungiDB:PADG_01191"/>
<evidence type="ECO:0000256" key="1">
    <source>
        <dbReference type="ARBA" id="ARBA00004123"/>
    </source>
</evidence>
<evidence type="ECO:0000256" key="2">
    <source>
        <dbReference type="ARBA" id="ARBA00023242"/>
    </source>
</evidence>